<feature type="domain" description="N-acetyltransferase" evidence="1">
    <location>
        <begin position="18"/>
        <end position="99"/>
    </location>
</feature>
<dbReference type="InterPro" id="IPR000182">
    <property type="entry name" value="GNAT_dom"/>
</dbReference>
<dbReference type="GeneID" id="9038918"/>
<dbReference type="InParanoid" id="C5KXG0"/>
<dbReference type="Proteomes" id="UP000007800">
    <property type="component" value="Unassembled WGS sequence"/>
</dbReference>
<gene>
    <name evidence="2" type="ORF">Pmar_PMAR000717</name>
</gene>
<reference evidence="2 3" key="1">
    <citation type="submission" date="2008-07" db="EMBL/GenBank/DDBJ databases">
        <authorList>
            <person name="El-Sayed N."/>
            <person name="Caler E."/>
            <person name="Inman J."/>
            <person name="Amedeo P."/>
            <person name="Hass B."/>
            <person name="Wortman J."/>
        </authorList>
    </citation>
    <scope>NUCLEOTIDE SEQUENCE [LARGE SCALE GENOMIC DNA]</scope>
    <source>
        <strain evidence="3">ATCC 50983 / TXsc</strain>
    </source>
</reference>
<dbReference type="InterPro" id="IPR016181">
    <property type="entry name" value="Acyl_CoA_acyltransferase"/>
</dbReference>
<evidence type="ECO:0000259" key="1">
    <source>
        <dbReference type="Pfam" id="PF00583"/>
    </source>
</evidence>
<dbReference type="EMBL" id="GG677256">
    <property type="protein sequence ID" value="EER10684.1"/>
    <property type="molecule type" value="Genomic_DNA"/>
</dbReference>
<keyword evidence="3" id="KW-1185">Reference proteome</keyword>
<accession>C5KXG0</accession>
<dbReference type="Pfam" id="PF00583">
    <property type="entry name" value="Acetyltransf_1"/>
    <property type="match status" value="1"/>
</dbReference>
<dbReference type="RefSeq" id="XP_002778889.1">
    <property type="nucleotide sequence ID" value="XM_002778843.1"/>
</dbReference>
<evidence type="ECO:0000313" key="2">
    <source>
        <dbReference type="EMBL" id="EER10684.1"/>
    </source>
</evidence>
<proteinExistence type="predicted"/>
<organism evidence="3">
    <name type="scientific">Perkinsus marinus (strain ATCC 50983 / TXsc)</name>
    <dbReference type="NCBI Taxonomy" id="423536"/>
    <lineage>
        <taxon>Eukaryota</taxon>
        <taxon>Sar</taxon>
        <taxon>Alveolata</taxon>
        <taxon>Perkinsozoa</taxon>
        <taxon>Perkinsea</taxon>
        <taxon>Perkinsida</taxon>
        <taxon>Perkinsidae</taxon>
        <taxon>Perkinsus</taxon>
    </lineage>
</organism>
<dbReference type="AlphaFoldDB" id="C5KXG0"/>
<evidence type="ECO:0000313" key="3">
    <source>
        <dbReference type="Proteomes" id="UP000007800"/>
    </source>
</evidence>
<dbReference type="SUPFAM" id="SSF55729">
    <property type="entry name" value="Acyl-CoA N-acyltransferases (Nat)"/>
    <property type="match status" value="1"/>
</dbReference>
<protein>
    <recommendedName>
        <fullName evidence="1">N-acetyltransferase domain-containing protein</fullName>
    </recommendedName>
</protein>
<sequence length="116" mass="13442">MLVKFKSEDEEEDELELEVEYDNIVKAGLPASHEDDEPLIAYIAWVEVSKGWEGRRIGITLVSEGIRELRRLYPDLAAVWAAVLDDNEHSEMLFRRLNFERIGGDSSDIRVLYFNK</sequence>
<name>C5KXG0_PERM5</name>
<dbReference type="Gene3D" id="3.40.630.30">
    <property type="match status" value="1"/>
</dbReference>
<dbReference type="GO" id="GO:0016747">
    <property type="term" value="F:acyltransferase activity, transferring groups other than amino-acyl groups"/>
    <property type="evidence" value="ECO:0007669"/>
    <property type="project" value="InterPro"/>
</dbReference>